<dbReference type="EMBL" id="JAQSIO010000001">
    <property type="protein sequence ID" value="MDD0813374.1"/>
    <property type="molecule type" value="Genomic_DNA"/>
</dbReference>
<evidence type="ECO:0000313" key="2">
    <source>
        <dbReference type="EMBL" id="MDD0813374.1"/>
    </source>
</evidence>
<feature type="domain" description="TniQ" evidence="1">
    <location>
        <begin position="23"/>
        <end position="148"/>
    </location>
</feature>
<dbReference type="Proteomes" id="UP001528672">
    <property type="component" value="Unassembled WGS sequence"/>
</dbReference>
<evidence type="ECO:0000313" key="3">
    <source>
        <dbReference type="Proteomes" id="UP001528672"/>
    </source>
</evidence>
<proteinExistence type="predicted"/>
<name>A0ABT5MBT8_9BURK</name>
<dbReference type="Pfam" id="PF06527">
    <property type="entry name" value="TniQ"/>
    <property type="match status" value="1"/>
</dbReference>
<dbReference type="RefSeq" id="WP_273924896.1">
    <property type="nucleotide sequence ID" value="NZ_JAQSIO010000001.1"/>
</dbReference>
<reference evidence="2 3" key="1">
    <citation type="submission" date="2023-02" db="EMBL/GenBank/DDBJ databases">
        <title>Bacterial whole genome sequence for Curvibacter sp. HBC28.</title>
        <authorList>
            <person name="Le V."/>
            <person name="Ko S.-R."/>
            <person name="Ahn C.-Y."/>
            <person name="Oh H.-M."/>
        </authorList>
    </citation>
    <scope>NUCLEOTIDE SEQUENCE [LARGE SCALE GENOMIC DNA]</scope>
    <source>
        <strain evidence="2 3">HBC28</strain>
    </source>
</reference>
<comment type="caution">
    <text evidence="2">The sequence shown here is derived from an EMBL/GenBank/DDBJ whole genome shotgun (WGS) entry which is preliminary data.</text>
</comment>
<gene>
    <name evidence="2" type="ORF">PSQ39_01900</name>
</gene>
<accession>A0ABT5MBT8</accession>
<dbReference type="InterPro" id="IPR009492">
    <property type="entry name" value="TniQ"/>
</dbReference>
<protein>
    <submittedName>
        <fullName evidence="2">TniQ family protein</fullName>
    </submittedName>
</protein>
<keyword evidence="3" id="KW-1185">Reference proteome</keyword>
<organism evidence="2 3">
    <name type="scientific">Curvibacter microcysteis</name>
    <dbReference type="NCBI Taxonomy" id="3026419"/>
    <lineage>
        <taxon>Bacteria</taxon>
        <taxon>Pseudomonadati</taxon>
        <taxon>Pseudomonadota</taxon>
        <taxon>Betaproteobacteria</taxon>
        <taxon>Burkholderiales</taxon>
        <taxon>Comamonadaceae</taxon>
        <taxon>Curvibacter</taxon>
    </lineage>
</organism>
<sequence length="320" mass="37069">MSSSYNTRAIDSMTISRLWAAKQPLAGESCASWIQRVCGDHQYSVGIFKRVLDHSPYKGDWDRPQRLYSFQRLEELVEIPGLILNHSDMTILGALSQTQNSSDLLRMFNNKPAYRWCPICFAEDKIPHLRWYWRLRGVRECWEHQEPLSEGCIACGEPIFVHRAILTKSPALHLSECAECGMSLSVSGVQGRYYYKEPQRKLRSIFAPWWMSGRPLSIGDAERLAAKYVYVVRDRSRLAAARFEVNVRRRHELLKQEKLWVLDGSCFREGVIPNIEKSEKFRPPWQWRVNPFRRLAVADALWTIRGELREMRGPGGGDAP</sequence>
<evidence type="ECO:0000259" key="1">
    <source>
        <dbReference type="Pfam" id="PF06527"/>
    </source>
</evidence>